<dbReference type="Pfam" id="PF00011">
    <property type="entry name" value="HSP20"/>
    <property type="match status" value="1"/>
</dbReference>
<dbReference type="InterPro" id="IPR002068">
    <property type="entry name" value="A-crystallin/Hsp20_dom"/>
</dbReference>
<evidence type="ECO:0000256" key="3">
    <source>
        <dbReference type="RuleBase" id="RU003616"/>
    </source>
</evidence>
<dbReference type="CDD" id="cd06464">
    <property type="entry name" value="ACD_sHsps-like"/>
    <property type="match status" value="1"/>
</dbReference>
<evidence type="ECO:0000313" key="5">
    <source>
        <dbReference type="EMBL" id="MCE7002094.1"/>
    </source>
</evidence>
<dbReference type="Proteomes" id="UP001521150">
    <property type="component" value="Unassembled WGS sequence"/>
</dbReference>
<dbReference type="EMBL" id="JAJVCN010000001">
    <property type="protein sequence ID" value="MCE7002094.1"/>
    <property type="molecule type" value="Genomic_DNA"/>
</dbReference>
<reference evidence="5 6" key="1">
    <citation type="submission" date="2021-12" db="EMBL/GenBank/DDBJ databases">
        <title>Genome sequence of Kibdelosporangium philippinense ATCC 49844.</title>
        <authorList>
            <person name="Fedorov E.A."/>
            <person name="Omeragic M."/>
            <person name="Shalygina K.F."/>
            <person name="Maclea K.S."/>
        </authorList>
    </citation>
    <scope>NUCLEOTIDE SEQUENCE [LARGE SCALE GENOMIC DNA]</scope>
    <source>
        <strain evidence="5 6">ATCC 49844</strain>
    </source>
</reference>
<dbReference type="PROSITE" id="PS01031">
    <property type="entry name" value="SHSP"/>
    <property type="match status" value="1"/>
</dbReference>
<gene>
    <name evidence="5" type="ORF">LWC34_04530</name>
</gene>
<protein>
    <submittedName>
        <fullName evidence="5">Hsp20/alpha crystallin family protein</fullName>
    </submittedName>
</protein>
<comment type="similarity">
    <text evidence="2 3">Belongs to the small heat shock protein (HSP20) family.</text>
</comment>
<name>A0ABS8Z531_9PSEU</name>
<evidence type="ECO:0000256" key="1">
    <source>
        <dbReference type="ARBA" id="ARBA00023016"/>
    </source>
</evidence>
<accession>A0ABS8Z531</accession>
<keyword evidence="1" id="KW-0346">Stress response</keyword>
<proteinExistence type="inferred from homology"/>
<dbReference type="PANTHER" id="PTHR46733">
    <property type="entry name" value="26.5 KDA HEAT SHOCK PROTEIN, MITOCHONDRIAL"/>
    <property type="match status" value="1"/>
</dbReference>
<dbReference type="PANTHER" id="PTHR46733:SF4">
    <property type="entry name" value="HEAT SHOCK PROTEIN 21, CHLOROPLASTIC"/>
    <property type="match status" value="1"/>
</dbReference>
<dbReference type="InterPro" id="IPR044587">
    <property type="entry name" value="HSP21-like"/>
</dbReference>
<evidence type="ECO:0000313" key="6">
    <source>
        <dbReference type="Proteomes" id="UP001521150"/>
    </source>
</evidence>
<keyword evidence="6" id="KW-1185">Reference proteome</keyword>
<dbReference type="InterPro" id="IPR008978">
    <property type="entry name" value="HSP20-like_chaperone"/>
</dbReference>
<evidence type="ECO:0000259" key="4">
    <source>
        <dbReference type="PROSITE" id="PS01031"/>
    </source>
</evidence>
<sequence>MTSMIPRGSFFPDMVRFLESGLPFVPFSGRRTVRIEDYRDDGNYVVRAELPGMDPEKDIAITVEGSELLIKAERTVEKHDDTHSEFSYGSFARRVHLPKAAVVEKVTARYDTGILEVTVPLNESSESKGIQVQIDKKE</sequence>
<comment type="caution">
    <text evidence="5">The sequence shown here is derived from an EMBL/GenBank/DDBJ whole genome shotgun (WGS) entry which is preliminary data.</text>
</comment>
<dbReference type="Gene3D" id="2.60.40.790">
    <property type="match status" value="1"/>
</dbReference>
<feature type="domain" description="SHSP" evidence="4">
    <location>
        <begin position="26"/>
        <end position="135"/>
    </location>
</feature>
<evidence type="ECO:0000256" key="2">
    <source>
        <dbReference type="PROSITE-ProRule" id="PRU00285"/>
    </source>
</evidence>
<organism evidence="5 6">
    <name type="scientific">Kibdelosporangium philippinense</name>
    <dbReference type="NCBI Taxonomy" id="211113"/>
    <lineage>
        <taxon>Bacteria</taxon>
        <taxon>Bacillati</taxon>
        <taxon>Actinomycetota</taxon>
        <taxon>Actinomycetes</taxon>
        <taxon>Pseudonocardiales</taxon>
        <taxon>Pseudonocardiaceae</taxon>
        <taxon>Kibdelosporangium</taxon>
    </lineage>
</organism>
<dbReference type="RefSeq" id="WP_233723132.1">
    <property type="nucleotide sequence ID" value="NZ_JAJVCN010000001.1"/>
</dbReference>
<dbReference type="SUPFAM" id="SSF49764">
    <property type="entry name" value="HSP20-like chaperones"/>
    <property type="match status" value="1"/>
</dbReference>